<feature type="transmembrane region" description="Helical" evidence="7">
    <location>
        <begin position="86"/>
        <end position="104"/>
    </location>
</feature>
<evidence type="ECO:0000256" key="5">
    <source>
        <dbReference type="ARBA" id="ARBA00023136"/>
    </source>
</evidence>
<feature type="transmembrane region" description="Helical" evidence="7">
    <location>
        <begin position="208"/>
        <end position="230"/>
    </location>
</feature>
<keyword evidence="3 7" id="KW-0812">Transmembrane</keyword>
<dbReference type="PANTHER" id="PTHR43791:SF91">
    <property type="entry name" value="MAJOR FACILITATOR SUPERFAMILY (MFS) PROFILE DOMAIN-CONTAINING PROTEIN-RELATED"/>
    <property type="match status" value="1"/>
</dbReference>
<dbReference type="FunFam" id="1.20.1250.20:FF:000068">
    <property type="entry name" value="MFS general substrate transporter"/>
    <property type="match status" value="1"/>
</dbReference>
<dbReference type="PANTHER" id="PTHR43791">
    <property type="entry name" value="PERMEASE-RELATED"/>
    <property type="match status" value="1"/>
</dbReference>
<feature type="transmembrane region" description="Helical" evidence="7">
    <location>
        <begin position="312"/>
        <end position="330"/>
    </location>
</feature>
<dbReference type="InterPro" id="IPR011701">
    <property type="entry name" value="MFS"/>
</dbReference>
<feature type="transmembrane region" description="Helical" evidence="7">
    <location>
        <begin position="141"/>
        <end position="164"/>
    </location>
</feature>
<feature type="transmembrane region" description="Helical" evidence="7">
    <location>
        <begin position="366"/>
        <end position="388"/>
    </location>
</feature>
<feature type="region of interest" description="Disordered" evidence="6">
    <location>
        <begin position="1"/>
        <end position="25"/>
    </location>
</feature>
<dbReference type="Proteomes" id="UP001201980">
    <property type="component" value="Unassembled WGS sequence"/>
</dbReference>
<evidence type="ECO:0000256" key="4">
    <source>
        <dbReference type="ARBA" id="ARBA00022989"/>
    </source>
</evidence>
<evidence type="ECO:0000256" key="3">
    <source>
        <dbReference type="ARBA" id="ARBA00022692"/>
    </source>
</evidence>
<protein>
    <submittedName>
        <fullName evidence="9">Major facilitator superfamily transporter</fullName>
    </submittedName>
</protein>
<evidence type="ECO:0000256" key="6">
    <source>
        <dbReference type="SAM" id="MobiDB-lite"/>
    </source>
</evidence>
<feature type="transmembrane region" description="Helical" evidence="7">
    <location>
        <begin position="116"/>
        <end position="135"/>
    </location>
</feature>
<evidence type="ECO:0000256" key="7">
    <source>
        <dbReference type="SAM" id="Phobius"/>
    </source>
</evidence>
<feature type="transmembrane region" description="Helical" evidence="7">
    <location>
        <begin position="274"/>
        <end position="292"/>
    </location>
</feature>
<feature type="transmembrane region" description="Helical" evidence="7">
    <location>
        <begin position="49"/>
        <end position="66"/>
    </location>
</feature>
<feature type="transmembrane region" description="Helical" evidence="7">
    <location>
        <begin position="342"/>
        <end position="360"/>
    </location>
</feature>
<dbReference type="InterPro" id="IPR036259">
    <property type="entry name" value="MFS_trans_sf"/>
</dbReference>
<dbReference type="AlphaFoldDB" id="A0AAD5RPQ8"/>
<dbReference type="Gene3D" id="1.20.1250.20">
    <property type="entry name" value="MFS general substrate transporter like domains"/>
    <property type="match status" value="2"/>
</dbReference>
<comment type="subcellular location">
    <subcellularLocation>
        <location evidence="1">Membrane</location>
        <topology evidence="1">Multi-pass membrane protein</topology>
    </subcellularLocation>
</comment>
<feature type="transmembrane region" description="Helical" evidence="7">
    <location>
        <begin position="433"/>
        <end position="455"/>
    </location>
</feature>
<dbReference type="PROSITE" id="PS50850">
    <property type="entry name" value="MFS"/>
    <property type="match status" value="1"/>
</dbReference>
<evidence type="ECO:0000256" key="1">
    <source>
        <dbReference type="ARBA" id="ARBA00004141"/>
    </source>
</evidence>
<dbReference type="GO" id="GO:0022857">
    <property type="term" value="F:transmembrane transporter activity"/>
    <property type="evidence" value="ECO:0007669"/>
    <property type="project" value="InterPro"/>
</dbReference>
<feature type="transmembrane region" description="Helical" evidence="7">
    <location>
        <begin position="400"/>
        <end position="421"/>
    </location>
</feature>
<name>A0AAD5RPQ8_9PEZI</name>
<evidence type="ECO:0000313" key="10">
    <source>
        <dbReference type="Proteomes" id="UP001201980"/>
    </source>
</evidence>
<keyword evidence="2" id="KW-0813">Transport</keyword>
<evidence type="ECO:0000256" key="2">
    <source>
        <dbReference type="ARBA" id="ARBA00022448"/>
    </source>
</evidence>
<proteinExistence type="predicted"/>
<evidence type="ECO:0000259" key="8">
    <source>
        <dbReference type="PROSITE" id="PS50850"/>
    </source>
</evidence>
<comment type="caution">
    <text evidence="9">The sequence shown here is derived from an EMBL/GenBank/DDBJ whole genome shotgun (WGS) entry which is preliminary data.</text>
</comment>
<organism evidence="9 10">
    <name type="scientific">Zalerion maritima</name>
    <dbReference type="NCBI Taxonomy" id="339359"/>
    <lineage>
        <taxon>Eukaryota</taxon>
        <taxon>Fungi</taxon>
        <taxon>Dikarya</taxon>
        <taxon>Ascomycota</taxon>
        <taxon>Pezizomycotina</taxon>
        <taxon>Sordariomycetes</taxon>
        <taxon>Lulworthiomycetidae</taxon>
        <taxon>Lulworthiales</taxon>
        <taxon>Lulworthiaceae</taxon>
        <taxon>Zalerion</taxon>
    </lineage>
</organism>
<gene>
    <name evidence="9" type="ORF">MKZ38_001888</name>
</gene>
<dbReference type="SUPFAM" id="SSF103473">
    <property type="entry name" value="MFS general substrate transporter"/>
    <property type="match status" value="1"/>
</dbReference>
<accession>A0AAD5RPQ8</accession>
<evidence type="ECO:0000313" key="9">
    <source>
        <dbReference type="EMBL" id="KAJ2901406.1"/>
    </source>
</evidence>
<dbReference type="Pfam" id="PF07690">
    <property type="entry name" value="MFS_1"/>
    <property type="match status" value="1"/>
</dbReference>
<dbReference type="EMBL" id="JAKWBI020000153">
    <property type="protein sequence ID" value="KAJ2901406.1"/>
    <property type="molecule type" value="Genomic_DNA"/>
</dbReference>
<dbReference type="GO" id="GO:0016020">
    <property type="term" value="C:membrane"/>
    <property type="evidence" value="ECO:0007669"/>
    <property type="project" value="UniProtKB-SubCell"/>
</dbReference>
<reference evidence="9" key="1">
    <citation type="submission" date="2022-07" db="EMBL/GenBank/DDBJ databases">
        <title>Draft genome sequence of Zalerion maritima ATCC 34329, a (micro)plastics degrading marine fungus.</title>
        <authorList>
            <person name="Paco A."/>
            <person name="Goncalves M.F.M."/>
            <person name="Rocha-Santos T.A.P."/>
            <person name="Alves A."/>
        </authorList>
    </citation>
    <scope>NUCLEOTIDE SEQUENCE</scope>
    <source>
        <strain evidence="9">ATCC 34329</strain>
    </source>
</reference>
<feature type="domain" description="Major facilitator superfamily (MFS) profile" evidence="8">
    <location>
        <begin position="49"/>
        <end position="459"/>
    </location>
</feature>
<dbReference type="InterPro" id="IPR020846">
    <property type="entry name" value="MFS_dom"/>
</dbReference>
<keyword evidence="5 7" id="KW-0472">Membrane</keyword>
<sequence>MSTEKTPAKVPGPTGSGPDLAQSGSDDGITVAVDGADEKKMVRTLDWRLIPTVMCLYLFSFLDRVNIGNARLYGMEEDLGMQGNDFQLAVSILFITYLAFEVPSNLLLKYLRPSRYLAFLSAAWGIVALCTGLVQSYASLIALRLILGVLEAGLFPGLNVYLTFFYTRGELALRVGYLFVSAALAGGVGGLLAYGIGMLDGERGWSGWRWIMVLEGIPSIILGAVAWFALPDDADAAPWLSSEEKNLCKERRGREYGRTETLEKHDVIRALADWKVWIFCLGQFGVDTMLYGYSSFLPTIIKAIGDWSSAEVQLLTIPCYAIGAILYMGVAHWSDKTHHRGIFCVAFGLVSVVGYSVLISDVSAGAKYAGCFLIAAGLYIVVGLPLAWMPNNCPRYGKRTTANGMQLTCGNSAGIMAPFIYPTADSPRYIKGHAITLALVAMTSILYAFMTWYYYWMNGRRDEGVVPRKQQEMSEEELEELGDDSCRFRYTI</sequence>
<feature type="transmembrane region" description="Helical" evidence="7">
    <location>
        <begin position="176"/>
        <end position="196"/>
    </location>
</feature>
<keyword evidence="4 7" id="KW-1133">Transmembrane helix</keyword>
<dbReference type="FunFam" id="1.20.1250.20:FF:000034">
    <property type="entry name" value="MFS general substrate transporter"/>
    <property type="match status" value="1"/>
</dbReference>
<keyword evidence="10" id="KW-1185">Reference proteome</keyword>